<comment type="similarity">
    <text evidence="2 6">Belongs to the FAD-dependent glycerol-3-phosphate dehydrogenase family.</text>
</comment>
<evidence type="ECO:0000313" key="9">
    <source>
        <dbReference type="Proteomes" id="UP000543224"/>
    </source>
</evidence>
<dbReference type="InterPro" id="IPR036188">
    <property type="entry name" value="FAD/NAD-bd_sf"/>
</dbReference>
<dbReference type="Pfam" id="PF01266">
    <property type="entry name" value="DAO"/>
    <property type="match status" value="1"/>
</dbReference>
<dbReference type="InterPro" id="IPR000447">
    <property type="entry name" value="G3P_DH_FAD-dep"/>
</dbReference>
<dbReference type="EC" id="1.1.5.3" evidence="6"/>
<evidence type="ECO:0000256" key="1">
    <source>
        <dbReference type="ARBA" id="ARBA00001974"/>
    </source>
</evidence>
<evidence type="ECO:0000256" key="6">
    <source>
        <dbReference type="RuleBase" id="RU361217"/>
    </source>
</evidence>
<dbReference type="PANTHER" id="PTHR11985">
    <property type="entry name" value="GLYCEROL-3-PHOSPHATE DEHYDROGENASE"/>
    <property type="match status" value="1"/>
</dbReference>
<name>A0A6V8NY25_9ACTN</name>
<evidence type="ECO:0000256" key="3">
    <source>
        <dbReference type="ARBA" id="ARBA00022630"/>
    </source>
</evidence>
<feature type="domain" description="FAD dependent oxidoreductase" evidence="7">
    <location>
        <begin position="9"/>
        <end position="132"/>
    </location>
</feature>
<dbReference type="PROSITE" id="PS00977">
    <property type="entry name" value="FAD_G3PDH_1"/>
    <property type="match status" value="1"/>
</dbReference>
<keyword evidence="4" id="KW-0274">FAD</keyword>
<gene>
    <name evidence="8" type="ORF">HKBW3S25_00592</name>
</gene>
<dbReference type="Gene3D" id="3.50.50.60">
    <property type="entry name" value="FAD/NAD(P)-binding domain"/>
    <property type="match status" value="1"/>
</dbReference>
<dbReference type="Proteomes" id="UP000543224">
    <property type="component" value="Unassembled WGS sequence"/>
</dbReference>
<keyword evidence="3 6" id="KW-0285">Flavoprotein</keyword>
<evidence type="ECO:0000259" key="7">
    <source>
        <dbReference type="Pfam" id="PF01266"/>
    </source>
</evidence>
<dbReference type="GO" id="GO:0006072">
    <property type="term" value="P:glycerol-3-phosphate metabolic process"/>
    <property type="evidence" value="ECO:0007669"/>
    <property type="project" value="UniProtKB-UniRule"/>
</dbReference>
<comment type="caution">
    <text evidence="8">The sequence shown here is derived from an EMBL/GenBank/DDBJ whole genome shotgun (WGS) entry which is preliminary data.</text>
</comment>
<evidence type="ECO:0000256" key="2">
    <source>
        <dbReference type="ARBA" id="ARBA00007330"/>
    </source>
</evidence>
<dbReference type="AlphaFoldDB" id="A0A6V8NY25"/>
<dbReference type="EMBL" id="BLRX01000043">
    <property type="protein sequence ID" value="GFP25142.1"/>
    <property type="molecule type" value="Genomic_DNA"/>
</dbReference>
<dbReference type="PRINTS" id="PR01001">
    <property type="entry name" value="FADG3PDH"/>
</dbReference>
<organism evidence="8 9">
    <name type="scientific">Candidatus Hakubella thermalkaliphila</name>
    <dbReference type="NCBI Taxonomy" id="2754717"/>
    <lineage>
        <taxon>Bacteria</taxon>
        <taxon>Bacillati</taxon>
        <taxon>Actinomycetota</taxon>
        <taxon>Actinomycetota incertae sedis</taxon>
        <taxon>Candidatus Hakubellales</taxon>
        <taxon>Candidatus Hakubellaceae</taxon>
        <taxon>Candidatus Hakubella</taxon>
    </lineage>
</organism>
<evidence type="ECO:0000256" key="4">
    <source>
        <dbReference type="ARBA" id="ARBA00022827"/>
    </source>
</evidence>
<evidence type="ECO:0000256" key="5">
    <source>
        <dbReference type="ARBA" id="ARBA00023002"/>
    </source>
</evidence>
<sequence length="143" mass="15528">MDESNKCAVLVIGGGATGTGLTRDLALRGVNVILVEREDLASGTTGKNHGILHSGARYVVADPPSATECAQENPIISRIARHIVEDFGGYYVLTEEDDPLYRDEFISACRRTGVRIVEVAPQKTLRERALPHFSDQTLLSYSG</sequence>
<reference evidence="8 9" key="1">
    <citation type="journal article" date="2020" name="Front. Microbiol.">
        <title>Single-cell genomics of novel Actinobacteria with the Wood-Ljungdahl pathway discovered in a serpentinizing system.</title>
        <authorList>
            <person name="Merino N."/>
            <person name="Kawai M."/>
            <person name="Boyd E.S."/>
            <person name="Colman D.R."/>
            <person name="McGlynn S.E."/>
            <person name="Nealson K.H."/>
            <person name="Kurokawa K."/>
            <person name="Hongoh Y."/>
        </authorList>
    </citation>
    <scope>NUCLEOTIDE SEQUENCE [LARGE SCALE GENOMIC DNA]</scope>
    <source>
        <strain evidence="8 9">S25</strain>
    </source>
</reference>
<accession>A0A6V8NY25</accession>
<dbReference type="InterPro" id="IPR006076">
    <property type="entry name" value="FAD-dep_OxRdtase"/>
</dbReference>
<keyword evidence="5 6" id="KW-0560">Oxidoreductase</keyword>
<dbReference type="GO" id="GO:0009331">
    <property type="term" value="C:glycerol-3-phosphate dehydrogenase (FAD) complex"/>
    <property type="evidence" value="ECO:0007669"/>
    <property type="project" value="UniProtKB-UniRule"/>
</dbReference>
<dbReference type="GO" id="GO:0004368">
    <property type="term" value="F:glycerol-3-phosphate dehydrogenase (quinone) activity"/>
    <property type="evidence" value="ECO:0007669"/>
    <property type="project" value="UniProtKB-EC"/>
</dbReference>
<comment type="catalytic activity">
    <reaction evidence="6">
        <text>a quinone + sn-glycerol 3-phosphate = dihydroxyacetone phosphate + a quinol</text>
        <dbReference type="Rhea" id="RHEA:18977"/>
        <dbReference type="ChEBI" id="CHEBI:24646"/>
        <dbReference type="ChEBI" id="CHEBI:57597"/>
        <dbReference type="ChEBI" id="CHEBI:57642"/>
        <dbReference type="ChEBI" id="CHEBI:132124"/>
        <dbReference type="EC" id="1.1.5.3"/>
    </reaction>
</comment>
<protein>
    <recommendedName>
        <fullName evidence="6">Glycerol-3-phosphate dehydrogenase</fullName>
        <ecNumber evidence="6">1.1.5.3</ecNumber>
    </recommendedName>
</protein>
<evidence type="ECO:0000313" key="8">
    <source>
        <dbReference type="EMBL" id="GFP25142.1"/>
    </source>
</evidence>
<dbReference type="SUPFAM" id="SSF51905">
    <property type="entry name" value="FAD/NAD(P)-binding domain"/>
    <property type="match status" value="1"/>
</dbReference>
<comment type="cofactor">
    <cofactor evidence="1 6">
        <name>FAD</name>
        <dbReference type="ChEBI" id="CHEBI:57692"/>
    </cofactor>
</comment>
<dbReference type="PANTHER" id="PTHR11985:SF15">
    <property type="entry name" value="GLYCEROL-3-PHOSPHATE DEHYDROGENASE, MITOCHONDRIAL"/>
    <property type="match status" value="1"/>
</dbReference>
<proteinExistence type="inferred from homology"/>